<evidence type="ECO:0000256" key="2">
    <source>
        <dbReference type="ARBA" id="ARBA00022723"/>
    </source>
</evidence>
<dbReference type="GO" id="GO:0008270">
    <property type="term" value="F:zinc ion binding"/>
    <property type="evidence" value="ECO:0007669"/>
    <property type="project" value="UniProtKB-KW"/>
</dbReference>
<dbReference type="InterPro" id="IPR007219">
    <property type="entry name" value="XnlR_reg_dom"/>
</dbReference>
<evidence type="ECO:0000256" key="3">
    <source>
        <dbReference type="ARBA" id="ARBA00022737"/>
    </source>
</evidence>
<organism evidence="9 10">
    <name type="scientific">Venustampulla echinocandica</name>
    <dbReference type="NCBI Taxonomy" id="2656787"/>
    <lineage>
        <taxon>Eukaryota</taxon>
        <taxon>Fungi</taxon>
        <taxon>Dikarya</taxon>
        <taxon>Ascomycota</taxon>
        <taxon>Pezizomycotina</taxon>
        <taxon>Leotiomycetes</taxon>
        <taxon>Helotiales</taxon>
        <taxon>Pleuroascaceae</taxon>
        <taxon>Venustampulla</taxon>
    </lineage>
</organism>
<accession>A0A370TXM1</accession>
<dbReference type="GO" id="GO:0000978">
    <property type="term" value="F:RNA polymerase II cis-regulatory region sequence-specific DNA binding"/>
    <property type="evidence" value="ECO:0007669"/>
    <property type="project" value="InterPro"/>
</dbReference>
<keyword evidence="5" id="KW-0862">Zinc</keyword>
<proteinExistence type="predicted"/>
<evidence type="ECO:0000313" key="10">
    <source>
        <dbReference type="Proteomes" id="UP000254866"/>
    </source>
</evidence>
<sequence>MNAPVSKDSGGDNFTECFPKSKEDNDSPQLDQTLDSPQLQDSQFEESFSQSPLPSTDLDFESLFERFDAQEKDHSIFHWPWVEFPNQSGQYHGGLIQSPSPNNTPDALKPRSTEIRTEIYNAIGSLNIPEDEPRLKPTFEALDILTPERIHTFIKLYFHHWHRHGPIIHEPTFEPSKTALPLLLSVFAIGGMYSKDPLEVSMMKLLLDFIEIAVYSSVRIEDDYEIKQSAPTGKNDECEEQRQLEEFQGAYLMVVVQYWAGNAMAKKRVRQQRFMRLVSIARSRLALTTQHQVNFTLSNNQDFRSWIRRECILRTMNIMMTLDNAFGIFNNLPPHFNWSELDLELPCESKYFEATSYDDMHDRSCFPQRKAKVTEAFQLFFLQASPQSDRFDPVEKGALNMWDLQILVHVFYTFVWQQLFGNPVASVLPDTLNPFIASVKLALHNWKRVWDEVQCGIAPAELLAMGFPGSAERYWLVTRFVIHSFENNRGKPLVPIKADVDDTGAHLKPAMSLIHN</sequence>
<keyword evidence="2" id="KW-0479">Metal-binding</keyword>
<protein>
    <recommendedName>
        <fullName evidence="8">Xylanolytic transcriptional activator regulatory domain-containing protein</fullName>
    </recommendedName>
</protein>
<dbReference type="OrthoDB" id="10018191at2759"/>
<dbReference type="Proteomes" id="UP000254866">
    <property type="component" value="Unassembled WGS sequence"/>
</dbReference>
<dbReference type="RefSeq" id="XP_031872915.1">
    <property type="nucleotide sequence ID" value="XM_032008861.1"/>
</dbReference>
<dbReference type="InterPro" id="IPR051059">
    <property type="entry name" value="VerF-like"/>
</dbReference>
<dbReference type="GO" id="GO:0006351">
    <property type="term" value="P:DNA-templated transcription"/>
    <property type="evidence" value="ECO:0007669"/>
    <property type="project" value="InterPro"/>
</dbReference>
<dbReference type="PANTHER" id="PTHR40626">
    <property type="entry name" value="MIP31509P"/>
    <property type="match status" value="1"/>
</dbReference>
<dbReference type="GO" id="GO:0000785">
    <property type="term" value="C:chromatin"/>
    <property type="evidence" value="ECO:0007669"/>
    <property type="project" value="TreeGrafter"/>
</dbReference>
<dbReference type="CDD" id="cd12148">
    <property type="entry name" value="fungal_TF_MHR"/>
    <property type="match status" value="1"/>
</dbReference>
<dbReference type="AlphaFoldDB" id="A0A370TXM1"/>
<keyword evidence="6" id="KW-0539">Nucleus</keyword>
<keyword evidence="10" id="KW-1185">Reference proteome</keyword>
<dbReference type="STRING" id="2656787.A0A370TXM1"/>
<evidence type="ECO:0000256" key="7">
    <source>
        <dbReference type="SAM" id="MobiDB-lite"/>
    </source>
</evidence>
<evidence type="ECO:0000256" key="5">
    <source>
        <dbReference type="ARBA" id="ARBA00022833"/>
    </source>
</evidence>
<keyword evidence="3" id="KW-0677">Repeat</keyword>
<keyword evidence="4" id="KW-0863">Zinc-finger</keyword>
<reference evidence="9 10" key="1">
    <citation type="journal article" date="2018" name="IMA Fungus">
        <title>IMA Genome-F 9: Draft genome sequence of Annulohypoxylon stygium, Aspergillus mulundensis, Berkeleyomyces basicola (syn. Thielaviopsis basicola), Ceratocystis smalleyi, two Cercospora beticola strains, Coleophoma cylindrospora, Fusarium fracticaudum, Phialophora cf. hyalina, and Morchella septimelata.</title>
        <authorList>
            <person name="Wingfield B.D."/>
            <person name="Bills G.F."/>
            <person name="Dong Y."/>
            <person name="Huang W."/>
            <person name="Nel W.J."/>
            <person name="Swalarsk-Parry B.S."/>
            <person name="Vaghefi N."/>
            <person name="Wilken P.M."/>
            <person name="An Z."/>
            <person name="de Beer Z.W."/>
            <person name="De Vos L."/>
            <person name="Chen L."/>
            <person name="Duong T.A."/>
            <person name="Gao Y."/>
            <person name="Hammerbacher A."/>
            <person name="Kikkert J.R."/>
            <person name="Li Y."/>
            <person name="Li H."/>
            <person name="Li K."/>
            <person name="Li Q."/>
            <person name="Liu X."/>
            <person name="Ma X."/>
            <person name="Naidoo K."/>
            <person name="Pethybridge S.J."/>
            <person name="Sun J."/>
            <person name="Steenkamp E.T."/>
            <person name="van der Nest M.A."/>
            <person name="van Wyk S."/>
            <person name="Wingfield M.J."/>
            <person name="Xiong C."/>
            <person name="Yue Q."/>
            <person name="Zhang X."/>
        </authorList>
    </citation>
    <scope>NUCLEOTIDE SEQUENCE [LARGE SCALE GENOMIC DNA]</scope>
    <source>
        <strain evidence="9 10">BP 5553</strain>
    </source>
</reference>
<feature type="domain" description="Xylanolytic transcriptional activator regulatory" evidence="8">
    <location>
        <begin position="154"/>
        <end position="364"/>
    </location>
</feature>
<name>A0A370TXM1_9HELO</name>
<comment type="caution">
    <text evidence="9">The sequence shown here is derived from an EMBL/GenBank/DDBJ whole genome shotgun (WGS) entry which is preliminary data.</text>
</comment>
<dbReference type="GeneID" id="43593087"/>
<dbReference type="Pfam" id="PF04082">
    <property type="entry name" value="Fungal_trans"/>
    <property type="match status" value="1"/>
</dbReference>
<evidence type="ECO:0000256" key="1">
    <source>
        <dbReference type="ARBA" id="ARBA00004123"/>
    </source>
</evidence>
<evidence type="ECO:0000259" key="8">
    <source>
        <dbReference type="Pfam" id="PF04082"/>
    </source>
</evidence>
<dbReference type="EMBL" id="NPIC01000001">
    <property type="protein sequence ID" value="RDL40259.1"/>
    <property type="molecule type" value="Genomic_DNA"/>
</dbReference>
<dbReference type="GO" id="GO:0005634">
    <property type="term" value="C:nucleus"/>
    <property type="evidence" value="ECO:0007669"/>
    <property type="project" value="UniProtKB-SubCell"/>
</dbReference>
<dbReference type="PANTHER" id="PTHR40626:SF3">
    <property type="entry name" value="TRANSCRIPTION FACTOR WITH C2H2 AND ZN(2)-CYS(6) DNA BINDING DOMAIN (EUROFUNG)-RELATED"/>
    <property type="match status" value="1"/>
</dbReference>
<evidence type="ECO:0000256" key="4">
    <source>
        <dbReference type="ARBA" id="ARBA00022771"/>
    </source>
</evidence>
<evidence type="ECO:0000256" key="6">
    <source>
        <dbReference type="ARBA" id="ARBA00023242"/>
    </source>
</evidence>
<feature type="compositionally biased region" description="Polar residues" evidence="7">
    <location>
        <begin position="27"/>
        <end position="41"/>
    </location>
</feature>
<dbReference type="GO" id="GO:0000981">
    <property type="term" value="F:DNA-binding transcription factor activity, RNA polymerase II-specific"/>
    <property type="evidence" value="ECO:0007669"/>
    <property type="project" value="InterPro"/>
</dbReference>
<gene>
    <name evidence="9" type="ORF">BP5553_00238</name>
</gene>
<comment type="subcellular location">
    <subcellularLocation>
        <location evidence="1">Nucleus</location>
    </subcellularLocation>
</comment>
<feature type="region of interest" description="Disordered" evidence="7">
    <location>
        <begin position="1"/>
        <end position="55"/>
    </location>
</feature>
<evidence type="ECO:0000313" key="9">
    <source>
        <dbReference type="EMBL" id="RDL40259.1"/>
    </source>
</evidence>